<keyword evidence="3" id="KW-1185">Reference proteome</keyword>
<evidence type="ECO:0000313" key="3">
    <source>
        <dbReference type="Proteomes" id="UP000319801"/>
    </source>
</evidence>
<feature type="region of interest" description="Disordered" evidence="1">
    <location>
        <begin position="1"/>
        <end position="20"/>
    </location>
</feature>
<accession>A0A556TYG4</accession>
<dbReference type="AlphaFoldDB" id="A0A556TYG4"/>
<protein>
    <submittedName>
        <fullName evidence="2">Uncharacterized protein</fullName>
    </submittedName>
</protein>
<organism evidence="2 3">
    <name type="scientific">Bagarius yarrelli</name>
    <name type="common">Goonch</name>
    <name type="synonym">Bagrus yarrelli</name>
    <dbReference type="NCBI Taxonomy" id="175774"/>
    <lineage>
        <taxon>Eukaryota</taxon>
        <taxon>Metazoa</taxon>
        <taxon>Chordata</taxon>
        <taxon>Craniata</taxon>
        <taxon>Vertebrata</taxon>
        <taxon>Euteleostomi</taxon>
        <taxon>Actinopterygii</taxon>
        <taxon>Neopterygii</taxon>
        <taxon>Teleostei</taxon>
        <taxon>Ostariophysi</taxon>
        <taxon>Siluriformes</taxon>
        <taxon>Sisoridae</taxon>
        <taxon>Sisorinae</taxon>
        <taxon>Bagarius</taxon>
    </lineage>
</organism>
<feature type="compositionally biased region" description="Basic residues" evidence="1">
    <location>
        <begin position="71"/>
        <end position="82"/>
    </location>
</feature>
<comment type="caution">
    <text evidence="2">The sequence shown here is derived from an EMBL/GenBank/DDBJ whole genome shotgun (WGS) entry which is preliminary data.</text>
</comment>
<evidence type="ECO:0000313" key="2">
    <source>
        <dbReference type="EMBL" id="TSL28264.1"/>
    </source>
</evidence>
<sequence length="92" mass="9843">MEAIYGDGNNHSAPERQPTAHGYGASLQVVAALTAACDSYRLGDGWQSAAGSGAGVVVPQQRSASSLTARMKWKVTSQRRQRSPVNRIQRCL</sequence>
<gene>
    <name evidence="2" type="ORF">Baya_5779</name>
</gene>
<dbReference type="Proteomes" id="UP000319801">
    <property type="component" value="Unassembled WGS sequence"/>
</dbReference>
<dbReference type="EMBL" id="VCAZ01000029">
    <property type="protein sequence ID" value="TSL28264.1"/>
    <property type="molecule type" value="Genomic_DNA"/>
</dbReference>
<name>A0A556TYG4_BAGYA</name>
<proteinExistence type="predicted"/>
<reference evidence="2 3" key="1">
    <citation type="journal article" date="2019" name="Genome Biol. Evol.">
        <title>Whole-Genome Sequencing of the Giant Devil Catfish, Bagarius yarrelli.</title>
        <authorList>
            <person name="Jiang W."/>
            <person name="Lv Y."/>
            <person name="Cheng L."/>
            <person name="Yang K."/>
            <person name="Chao B."/>
            <person name="Wang X."/>
            <person name="Li Y."/>
            <person name="Pan X."/>
            <person name="You X."/>
            <person name="Zhang Y."/>
            <person name="Yang J."/>
            <person name="Li J."/>
            <person name="Zhang X."/>
            <person name="Liu S."/>
            <person name="Sun C."/>
            <person name="Yang J."/>
            <person name="Shi Q."/>
        </authorList>
    </citation>
    <scope>NUCLEOTIDE SEQUENCE [LARGE SCALE GENOMIC DNA]</scope>
    <source>
        <strain evidence="2">JWS20170419001</strain>
        <tissue evidence="2">Muscle</tissue>
    </source>
</reference>
<evidence type="ECO:0000256" key="1">
    <source>
        <dbReference type="SAM" id="MobiDB-lite"/>
    </source>
</evidence>
<feature type="region of interest" description="Disordered" evidence="1">
    <location>
        <begin position="69"/>
        <end position="92"/>
    </location>
</feature>